<accession>A0A0L0FMR7</accession>
<dbReference type="EMBL" id="KQ242567">
    <property type="protein sequence ID" value="KNC78054.1"/>
    <property type="molecule type" value="Genomic_DNA"/>
</dbReference>
<gene>
    <name evidence="1" type="ORF">SARC_09500</name>
</gene>
<reference evidence="1 2" key="1">
    <citation type="submission" date="2011-02" db="EMBL/GenBank/DDBJ databases">
        <title>The Genome Sequence of Sphaeroforma arctica JP610.</title>
        <authorList>
            <consortium name="The Broad Institute Genome Sequencing Platform"/>
            <person name="Russ C."/>
            <person name="Cuomo C."/>
            <person name="Young S.K."/>
            <person name="Zeng Q."/>
            <person name="Gargeya S."/>
            <person name="Alvarado L."/>
            <person name="Berlin A."/>
            <person name="Chapman S.B."/>
            <person name="Chen Z."/>
            <person name="Freedman E."/>
            <person name="Gellesch M."/>
            <person name="Goldberg J."/>
            <person name="Griggs A."/>
            <person name="Gujja S."/>
            <person name="Heilman E."/>
            <person name="Heiman D."/>
            <person name="Howarth C."/>
            <person name="Mehta T."/>
            <person name="Neiman D."/>
            <person name="Pearson M."/>
            <person name="Roberts A."/>
            <person name="Saif S."/>
            <person name="Shea T."/>
            <person name="Shenoy N."/>
            <person name="Sisk P."/>
            <person name="Stolte C."/>
            <person name="Sykes S."/>
            <person name="White J."/>
            <person name="Yandava C."/>
            <person name="Burger G."/>
            <person name="Gray M.W."/>
            <person name="Holland P.W.H."/>
            <person name="King N."/>
            <person name="Lang F.B.F."/>
            <person name="Roger A.J."/>
            <person name="Ruiz-Trillo I."/>
            <person name="Haas B."/>
            <person name="Nusbaum C."/>
            <person name="Birren B."/>
        </authorList>
    </citation>
    <scope>NUCLEOTIDE SEQUENCE [LARGE SCALE GENOMIC DNA]</scope>
    <source>
        <strain evidence="1 2">JP610</strain>
    </source>
</reference>
<evidence type="ECO:0000313" key="2">
    <source>
        <dbReference type="Proteomes" id="UP000054560"/>
    </source>
</evidence>
<protein>
    <submittedName>
        <fullName evidence="1">Uncharacterized protein</fullName>
    </submittedName>
</protein>
<dbReference type="Proteomes" id="UP000054560">
    <property type="component" value="Unassembled WGS sequence"/>
</dbReference>
<dbReference type="GeneID" id="25910004"/>
<dbReference type="AlphaFoldDB" id="A0A0L0FMR7"/>
<keyword evidence="2" id="KW-1185">Reference proteome</keyword>
<evidence type="ECO:0000313" key="1">
    <source>
        <dbReference type="EMBL" id="KNC78054.1"/>
    </source>
</evidence>
<dbReference type="RefSeq" id="XP_014151956.1">
    <property type="nucleotide sequence ID" value="XM_014296481.1"/>
</dbReference>
<organism evidence="1 2">
    <name type="scientific">Sphaeroforma arctica JP610</name>
    <dbReference type="NCBI Taxonomy" id="667725"/>
    <lineage>
        <taxon>Eukaryota</taxon>
        <taxon>Ichthyosporea</taxon>
        <taxon>Ichthyophonida</taxon>
        <taxon>Sphaeroforma</taxon>
    </lineage>
</organism>
<proteinExistence type="predicted"/>
<sequence>MFINYAHPDGCVKTIGVISSSCDEYQRLGGAFKRSKREGPLVLTAFSTILGFAEPPYRCQFKTGLPVRAFPMYALSDDANRAQFWVWNEDRTISPRGGPFWGPLRQFVLGIDRNKDQLIIVRHGQDPDYELIYQGDVGVCPNDQAKEFKAVDPDFTSYGLLQVDSLNCV</sequence>
<name>A0A0L0FMR7_9EUKA</name>